<reference evidence="2 3" key="1">
    <citation type="submission" date="2018-07" db="EMBL/GenBank/DDBJ databases">
        <title>Genomic Encyclopedia of Type Strains, Phase IV (KMG-IV): sequencing the most valuable type-strain genomes for metagenomic binning, comparative biology and taxonomic classification.</title>
        <authorList>
            <person name="Goeker M."/>
        </authorList>
    </citation>
    <scope>NUCLEOTIDE SEQUENCE [LARGE SCALE GENOMIC DNA]</scope>
    <source>
        <strain evidence="2 3">DSM 44952</strain>
    </source>
</reference>
<dbReference type="Gene3D" id="2.30.110.10">
    <property type="entry name" value="Electron Transport, Fmn-binding Protein, Chain A"/>
    <property type="match status" value="1"/>
</dbReference>
<name>A0A370H4Q8_9NOCA</name>
<evidence type="ECO:0000256" key="1">
    <source>
        <dbReference type="SAM" id="Phobius"/>
    </source>
</evidence>
<comment type="caution">
    <text evidence="2">The sequence shown here is derived from an EMBL/GenBank/DDBJ whole genome shotgun (WGS) entry which is preliminary data.</text>
</comment>
<evidence type="ECO:0000313" key="2">
    <source>
        <dbReference type="EMBL" id="RDI51135.1"/>
    </source>
</evidence>
<accession>A0A370H4Q8</accession>
<organism evidence="2 3">
    <name type="scientific">Nocardia mexicana</name>
    <dbReference type="NCBI Taxonomy" id="279262"/>
    <lineage>
        <taxon>Bacteria</taxon>
        <taxon>Bacillati</taxon>
        <taxon>Actinomycetota</taxon>
        <taxon>Actinomycetes</taxon>
        <taxon>Mycobacteriales</taxon>
        <taxon>Nocardiaceae</taxon>
        <taxon>Nocardia</taxon>
    </lineage>
</organism>
<protein>
    <recommendedName>
        <fullName evidence="4">Deazaflavin-dependent oxidoreductase (Nitroreductase family)</fullName>
    </recommendedName>
</protein>
<evidence type="ECO:0000313" key="3">
    <source>
        <dbReference type="Proteomes" id="UP000255355"/>
    </source>
</evidence>
<proteinExistence type="predicted"/>
<dbReference type="OrthoDB" id="7188487at2"/>
<feature type="transmembrane region" description="Helical" evidence="1">
    <location>
        <begin position="146"/>
        <end position="172"/>
    </location>
</feature>
<keyword evidence="1" id="KW-0472">Membrane</keyword>
<evidence type="ECO:0008006" key="4">
    <source>
        <dbReference type="Google" id="ProtNLM"/>
    </source>
</evidence>
<sequence>MTTKYRTPSLGATAVLLALHLPVGLRRTIGELRYEGHLSGRHIALPVAFVRADGTVIVRVARAATKTWWRNFRTPHPISIRTGRTWLAGTGHVVMPGSLEHERTEAIYQQAHPRDQVSALDPYVVIDVNPGAAPHTSTTTHLWHRWFVAVTLGEFLGFVAPAMAATTGAFLIRIVEPRHLMALG</sequence>
<keyword evidence="3" id="KW-1185">Reference proteome</keyword>
<dbReference type="EMBL" id="QQAZ01000005">
    <property type="protein sequence ID" value="RDI51135.1"/>
    <property type="molecule type" value="Genomic_DNA"/>
</dbReference>
<keyword evidence="1" id="KW-0812">Transmembrane</keyword>
<gene>
    <name evidence="2" type="ORF">DFR68_105613</name>
</gene>
<dbReference type="Proteomes" id="UP000255355">
    <property type="component" value="Unassembled WGS sequence"/>
</dbReference>
<dbReference type="InterPro" id="IPR012349">
    <property type="entry name" value="Split_barrel_FMN-bd"/>
</dbReference>
<keyword evidence="1" id="KW-1133">Transmembrane helix</keyword>
<dbReference type="AlphaFoldDB" id="A0A370H4Q8"/>
<dbReference type="RefSeq" id="WP_147288987.1">
    <property type="nucleotide sequence ID" value="NZ_QQAZ01000005.1"/>
</dbReference>